<feature type="transmembrane region" description="Helical" evidence="6">
    <location>
        <begin position="20"/>
        <end position="43"/>
    </location>
</feature>
<keyword evidence="5 6" id="KW-0472">Membrane</keyword>
<feature type="transmembrane region" description="Helical" evidence="6">
    <location>
        <begin position="249"/>
        <end position="272"/>
    </location>
</feature>
<dbReference type="InterPro" id="IPR020846">
    <property type="entry name" value="MFS_dom"/>
</dbReference>
<dbReference type="GO" id="GO:0022857">
    <property type="term" value="F:transmembrane transporter activity"/>
    <property type="evidence" value="ECO:0007669"/>
    <property type="project" value="InterPro"/>
</dbReference>
<sequence length="404" mass="41200">MNGRPAPASGAPGRIPAEVWVLVAAAFVIALGYGLVAPVLPAFARSFDVSIAAATMVVSAFALMRLAFAPATAPLLRRLGERPVYLSGLLIVAVSTFACAFAQSYWQLLVLRALGGVGSVMFTVSAMSLLIRICPPAIRGRVSGIYSSSFVLGNIVGPLVGGGLVGLGLRVPFVVYALALVIATAVVWVSLRNSTLAAEALGEQTGPSVRTALSDGAYRALLATALVFGWIFAMRVSLLPLFFTDVLGQSASMAGFALAAYAAGDVLVMIPAGRASDTYGRRPFLIAGMIVLAAATAALPLTESVLVALLLTAVAGMGTGLVAPVIQATVADVLYGGRGGSALSTYQMSQDSGVIAGPVIAGFVADRLGFGPAFLLTAALAAAIGVAWLFVRETRGRAPADDSP</sequence>
<feature type="transmembrane region" description="Helical" evidence="6">
    <location>
        <begin position="84"/>
        <end position="103"/>
    </location>
</feature>
<name>G7H6N8_9ACTN</name>
<dbReference type="InterPro" id="IPR050189">
    <property type="entry name" value="MFS_Efflux_Transporters"/>
</dbReference>
<feature type="transmembrane region" description="Helical" evidence="6">
    <location>
        <begin position="220"/>
        <end position="243"/>
    </location>
</feature>
<feature type="transmembrane region" description="Helical" evidence="6">
    <location>
        <begin position="143"/>
        <end position="167"/>
    </location>
</feature>
<evidence type="ECO:0000256" key="4">
    <source>
        <dbReference type="ARBA" id="ARBA00022989"/>
    </source>
</evidence>
<keyword evidence="9" id="KW-1185">Reference proteome</keyword>
<gene>
    <name evidence="8" type="ORF">GOARA_076_00230</name>
</gene>
<evidence type="ECO:0000259" key="7">
    <source>
        <dbReference type="PROSITE" id="PS50850"/>
    </source>
</evidence>
<evidence type="ECO:0000256" key="2">
    <source>
        <dbReference type="ARBA" id="ARBA00022475"/>
    </source>
</evidence>
<dbReference type="SUPFAM" id="SSF103473">
    <property type="entry name" value="MFS general substrate transporter"/>
    <property type="match status" value="1"/>
</dbReference>
<dbReference type="InterPro" id="IPR036259">
    <property type="entry name" value="MFS_trans_sf"/>
</dbReference>
<keyword evidence="3 6" id="KW-0812">Transmembrane</keyword>
<dbReference type="RefSeq" id="WP_007323588.1">
    <property type="nucleotide sequence ID" value="NZ_BAEE01000076.1"/>
</dbReference>
<feature type="transmembrane region" description="Helical" evidence="6">
    <location>
        <begin position="49"/>
        <end position="72"/>
    </location>
</feature>
<feature type="transmembrane region" description="Helical" evidence="6">
    <location>
        <begin position="373"/>
        <end position="391"/>
    </location>
</feature>
<dbReference type="Proteomes" id="UP000035088">
    <property type="component" value="Unassembled WGS sequence"/>
</dbReference>
<feature type="transmembrane region" description="Helical" evidence="6">
    <location>
        <begin position="109"/>
        <end position="131"/>
    </location>
</feature>
<dbReference type="PANTHER" id="PTHR43124">
    <property type="entry name" value="PURINE EFFLUX PUMP PBUE"/>
    <property type="match status" value="1"/>
</dbReference>
<proteinExistence type="predicted"/>
<evidence type="ECO:0000256" key="6">
    <source>
        <dbReference type="SAM" id="Phobius"/>
    </source>
</evidence>
<dbReference type="GO" id="GO:0005886">
    <property type="term" value="C:plasma membrane"/>
    <property type="evidence" value="ECO:0007669"/>
    <property type="project" value="UniProtKB-SubCell"/>
</dbReference>
<dbReference type="STRING" id="1073574.GOARA_076_00230"/>
<evidence type="ECO:0000256" key="5">
    <source>
        <dbReference type="ARBA" id="ARBA00023136"/>
    </source>
</evidence>
<organism evidence="8 9">
    <name type="scientific">Gordonia araii NBRC 100433</name>
    <dbReference type="NCBI Taxonomy" id="1073574"/>
    <lineage>
        <taxon>Bacteria</taxon>
        <taxon>Bacillati</taxon>
        <taxon>Actinomycetota</taxon>
        <taxon>Actinomycetes</taxon>
        <taxon>Mycobacteriales</taxon>
        <taxon>Gordoniaceae</taxon>
        <taxon>Gordonia</taxon>
    </lineage>
</organism>
<comment type="subcellular location">
    <subcellularLocation>
        <location evidence="1">Cell membrane</location>
        <topology evidence="1">Multi-pass membrane protein</topology>
    </subcellularLocation>
</comment>
<dbReference type="InterPro" id="IPR001958">
    <property type="entry name" value="Tet-R_TetA/multi-R_MdtG-like"/>
</dbReference>
<reference evidence="8 9" key="1">
    <citation type="submission" date="2011-11" db="EMBL/GenBank/DDBJ databases">
        <title>Whole genome shotgun sequence of Gordonia araii NBRC 100433.</title>
        <authorList>
            <person name="Yoshida Y."/>
            <person name="Hosoyama A."/>
            <person name="Tsuchikane K."/>
            <person name="Katsumata H."/>
            <person name="Yamazaki S."/>
            <person name="Fujita N."/>
        </authorList>
    </citation>
    <scope>NUCLEOTIDE SEQUENCE [LARGE SCALE GENOMIC DNA]</scope>
    <source>
        <strain evidence="8 9">NBRC 100433</strain>
    </source>
</reference>
<dbReference type="CDD" id="cd17325">
    <property type="entry name" value="MFS_MdtG_SLC18_like"/>
    <property type="match status" value="1"/>
</dbReference>
<keyword evidence="2" id="KW-1003">Cell membrane</keyword>
<evidence type="ECO:0000313" key="8">
    <source>
        <dbReference type="EMBL" id="GAB11513.1"/>
    </source>
</evidence>
<comment type="caution">
    <text evidence="8">The sequence shown here is derived from an EMBL/GenBank/DDBJ whole genome shotgun (WGS) entry which is preliminary data.</text>
</comment>
<dbReference type="PRINTS" id="PR01035">
    <property type="entry name" value="TCRTETA"/>
</dbReference>
<dbReference type="Gene3D" id="1.20.1720.10">
    <property type="entry name" value="Multidrug resistance protein D"/>
    <property type="match status" value="1"/>
</dbReference>
<keyword evidence="4 6" id="KW-1133">Transmembrane helix</keyword>
<dbReference type="AlphaFoldDB" id="G7H6N8"/>
<dbReference type="Gene3D" id="1.20.1250.20">
    <property type="entry name" value="MFS general substrate transporter like domains"/>
    <property type="match status" value="1"/>
</dbReference>
<evidence type="ECO:0000313" key="9">
    <source>
        <dbReference type="Proteomes" id="UP000035088"/>
    </source>
</evidence>
<feature type="transmembrane region" description="Helical" evidence="6">
    <location>
        <begin position="284"/>
        <end position="311"/>
    </location>
</feature>
<dbReference type="PANTHER" id="PTHR43124:SF3">
    <property type="entry name" value="CHLORAMPHENICOL EFFLUX PUMP RV0191"/>
    <property type="match status" value="1"/>
</dbReference>
<feature type="transmembrane region" description="Helical" evidence="6">
    <location>
        <begin position="173"/>
        <end position="191"/>
    </location>
</feature>
<protein>
    <submittedName>
        <fullName evidence="8">Putative major facilitator superfamily transporter</fullName>
    </submittedName>
</protein>
<dbReference type="InterPro" id="IPR011701">
    <property type="entry name" value="MFS"/>
</dbReference>
<dbReference type="OrthoDB" id="9793283at2"/>
<accession>G7H6N8</accession>
<evidence type="ECO:0000256" key="3">
    <source>
        <dbReference type="ARBA" id="ARBA00022692"/>
    </source>
</evidence>
<evidence type="ECO:0000256" key="1">
    <source>
        <dbReference type="ARBA" id="ARBA00004651"/>
    </source>
</evidence>
<dbReference type="Pfam" id="PF07690">
    <property type="entry name" value="MFS_1"/>
    <property type="match status" value="1"/>
</dbReference>
<dbReference type="PROSITE" id="PS50850">
    <property type="entry name" value="MFS"/>
    <property type="match status" value="1"/>
</dbReference>
<feature type="domain" description="Major facilitator superfamily (MFS) profile" evidence="7">
    <location>
        <begin position="18"/>
        <end position="395"/>
    </location>
</feature>
<dbReference type="EMBL" id="BAEE01000076">
    <property type="protein sequence ID" value="GAB11513.1"/>
    <property type="molecule type" value="Genomic_DNA"/>
</dbReference>